<dbReference type="InterPro" id="IPR029056">
    <property type="entry name" value="Ribokinase-like"/>
</dbReference>
<dbReference type="GO" id="GO:0008443">
    <property type="term" value="F:phosphofructokinase activity"/>
    <property type="evidence" value="ECO:0007669"/>
    <property type="project" value="TreeGrafter"/>
</dbReference>
<dbReference type="Pfam" id="PF00294">
    <property type="entry name" value="PfkB"/>
    <property type="match status" value="1"/>
</dbReference>
<feature type="domain" description="Carbohydrate kinase PfkB" evidence="7">
    <location>
        <begin position="12"/>
        <end position="288"/>
    </location>
</feature>
<name>A0A6J7K030_9ZZZZ</name>
<keyword evidence="3" id="KW-0547">Nucleotide-binding</keyword>
<feature type="region of interest" description="Disordered" evidence="6">
    <location>
        <begin position="327"/>
        <end position="363"/>
    </location>
</feature>
<dbReference type="GO" id="GO:0005524">
    <property type="term" value="F:ATP binding"/>
    <property type="evidence" value="ECO:0007669"/>
    <property type="project" value="UniProtKB-KW"/>
</dbReference>
<feature type="compositionally biased region" description="Low complexity" evidence="6">
    <location>
        <begin position="327"/>
        <end position="346"/>
    </location>
</feature>
<keyword evidence="5" id="KW-0067">ATP-binding</keyword>
<dbReference type="Gene3D" id="3.40.1190.20">
    <property type="match status" value="1"/>
</dbReference>
<reference evidence="8" key="1">
    <citation type="submission" date="2020-05" db="EMBL/GenBank/DDBJ databases">
        <authorList>
            <person name="Chiriac C."/>
            <person name="Salcher M."/>
            <person name="Ghai R."/>
            <person name="Kavagutti S V."/>
        </authorList>
    </citation>
    <scope>NUCLEOTIDE SEQUENCE</scope>
</reference>
<proteinExistence type="inferred from homology"/>
<protein>
    <submittedName>
        <fullName evidence="8">Unannotated protein</fullName>
    </submittedName>
</protein>
<evidence type="ECO:0000259" key="7">
    <source>
        <dbReference type="Pfam" id="PF00294"/>
    </source>
</evidence>
<dbReference type="PANTHER" id="PTHR46566:SF5">
    <property type="entry name" value="1-PHOSPHOFRUCTOKINASE"/>
    <property type="match status" value="1"/>
</dbReference>
<dbReference type="NCBIfam" id="TIGR03168">
    <property type="entry name" value="1-PFK"/>
    <property type="match status" value="1"/>
</dbReference>
<keyword evidence="2" id="KW-0808">Transferase</keyword>
<dbReference type="InterPro" id="IPR011611">
    <property type="entry name" value="PfkB_dom"/>
</dbReference>
<dbReference type="CDD" id="cd01164">
    <property type="entry name" value="FruK_PfkB_like"/>
    <property type="match status" value="1"/>
</dbReference>
<feature type="compositionally biased region" description="Polar residues" evidence="6">
    <location>
        <begin position="348"/>
        <end position="357"/>
    </location>
</feature>
<evidence type="ECO:0000256" key="2">
    <source>
        <dbReference type="ARBA" id="ARBA00022679"/>
    </source>
</evidence>
<dbReference type="GO" id="GO:0005829">
    <property type="term" value="C:cytosol"/>
    <property type="evidence" value="ECO:0007669"/>
    <property type="project" value="TreeGrafter"/>
</dbReference>
<evidence type="ECO:0000256" key="3">
    <source>
        <dbReference type="ARBA" id="ARBA00022741"/>
    </source>
</evidence>
<dbReference type="SUPFAM" id="SSF53613">
    <property type="entry name" value="Ribokinase-like"/>
    <property type="match status" value="1"/>
</dbReference>
<dbReference type="InterPro" id="IPR017583">
    <property type="entry name" value="Tagatose/fructose_Pkinase"/>
</dbReference>
<organism evidence="8">
    <name type="scientific">freshwater metagenome</name>
    <dbReference type="NCBI Taxonomy" id="449393"/>
    <lineage>
        <taxon>unclassified sequences</taxon>
        <taxon>metagenomes</taxon>
        <taxon>ecological metagenomes</taxon>
    </lineage>
</organism>
<evidence type="ECO:0000256" key="6">
    <source>
        <dbReference type="SAM" id="MobiDB-lite"/>
    </source>
</evidence>
<evidence type="ECO:0000256" key="4">
    <source>
        <dbReference type="ARBA" id="ARBA00022777"/>
    </source>
</evidence>
<keyword evidence="4" id="KW-0418">Kinase</keyword>
<evidence type="ECO:0000256" key="5">
    <source>
        <dbReference type="ARBA" id="ARBA00022840"/>
    </source>
</evidence>
<comment type="similarity">
    <text evidence="1">Belongs to the carbohydrate kinase PfkB family.</text>
</comment>
<accession>A0A6J7K030</accession>
<dbReference type="AlphaFoldDB" id="A0A6J7K030"/>
<dbReference type="PANTHER" id="PTHR46566">
    <property type="entry name" value="1-PHOSPHOFRUCTOKINASE-RELATED"/>
    <property type="match status" value="1"/>
</dbReference>
<evidence type="ECO:0000313" key="8">
    <source>
        <dbReference type="EMBL" id="CAB4948421.1"/>
    </source>
</evidence>
<dbReference type="EMBL" id="CAFBMK010000315">
    <property type="protein sequence ID" value="CAB4948421.1"/>
    <property type="molecule type" value="Genomic_DNA"/>
</dbReference>
<evidence type="ECO:0000256" key="1">
    <source>
        <dbReference type="ARBA" id="ARBA00010688"/>
    </source>
</evidence>
<sequence>MIVTVTPNPSLDVALHVDELRRGEVLRATAERHDAGGKGLNVSRALAGGGVPTRAILPLGGSAGADLLALLRGDHGVEPVEVPLTGATRSNVGIVEPDGTLTKVNAAGPVLSADEVDALRAAILAAAGSASWVVLAGSLPKGLAPDFYASLIGPLQALGARVALDSSGAAFDLGLAAGPDLVKPNVHELAEVLGRDLRTLGDLADAAAELRARGPRTVLASAGPDGAVLVDADGPVHGEPPPIVPASSVGAGDAMLAGYLAATELAGGPDGDADPAAALTAALAWGAGAASLPGSRMPRPADLHPEGVRIHPAVDRDRPLEEVAVAPTPTTAALAAAPTVTTGPPASSHHTAQSTPITEGPRR</sequence>
<gene>
    <name evidence="8" type="ORF">UFOPK3564_03358</name>
</gene>